<dbReference type="InterPro" id="IPR029052">
    <property type="entry name" value="Metallo-depent_PP-like"/>
</dbReference>
<dbReference type="InterPro" id="IPR052169">
    <property type="entry name" value="CW_Biosynth-Accessory"/>
</dbReference>
<evidence type="ECO:0000256" key="1">
    <source>
        <dbReference type="ARBA" id="ARBA00005662"/>
    </source>
</evidence>
<sequence length="336" mass="37365">MPEIRIAAVGDLMVKLHLISEARLPDGYSFDRLFSEVAPFLKRADLTIGNLETTFAGSDSGTHRKRKSAGPLFSCPDEFAHALKKAGFDVLTTANNHSLDTGVKGLVRTLDILDQNGLAHTGTFRSLKESRSYLIRDVQGIRVGILSYTKGTNRIPDPAGKPWMVNRIAPRRIVRDLQKLKAKTDLIVVCLHFGSEYFYHPTAGQKRLVSLLFRKGAHIILGSHPHVLQTSAVRGKRHLAIYSLGNFVSTRLKNNPHTQSGIILNVKVSKPRKGKVSIQSVSYVPTWVHRNRSVQPGQAQTQVIPNTSEQKELQLSSEEQQLMKQMLRRTAKLLGG</sequence>
<reference evidence="3 4" key="1">
    <citation type="submission" date="2019-07" db="EMBL/GenBank/DDBJ databases">
        <authorList>
            <person name="Kim J."/>
        </authorList>
    </citation>
    <scope>NUCLEOTIDE SEQUENCE [LARGE SCALE GENOMIC DNA]</scope>
    <source>
        <strain evidence="3 4">JC52</strain>
    </source>
</reference>
<dbReference type="SUPFAM" id="SSF56300">
    <property type="entry name" value="Metallo-dependent phosphatases"/>
    <property type="match status" value="1"/>
</dbReference>
<dbReference type="Proteomes" id="UP000317036">
    <property type="component" value="Unassembled WGS sequence"/>
</dbReference>
<dbReference type="PANTHER" id="PTHR33393:SF12">
    <property type="entry name" value="CAPSULE BIOSYNTHESIS PROTEIN CAPA"/>
    <property type="match status" value="1"/>
</dbReference>
<proteinExistence type="inferred from homology"/>
<name>A0A559KI14_9BACL</name>
<accession>A0A559KI14</accession>
<comment type="caution">
    <text evidence="3">The sequence shown here is derived from an EMBL/GenBank/DDBJ whole genome shotgun (WGS) entry which is preliminary data.</text>
</comment>
<dbReference type="InterPro" id="IPR019079">
    <property type="entry name" value="Capsule_synth_CapA"/>
</dbReference>
<dbReference type="EMBL" id="VNJI01000001">
    <property type="protein sequence ID" value="TVY11761.1"/>
    <property type="molecule type" value="Genomic_DNA"/>
</dbReference>
<dbReference type="PANTHER" id="PTHR33393">
    <property type="entry name" value="POLYGLUTAMINE SYNTHESIS ACCESSORY PROTEIN RV0574C-RELATED"/>
    <property type="match status" value="1"/>
</dbReference>
<dbReference type="RefSeq" id="WP_144842344.1">
    <property type="nucleotide sequence ID" value="NZ_VNJI01000001.1"/>
</dbReference>
<dbReference type="Gene3D" id="3.60.21.10">
    <property type="match status" value="1"/>
</dbReference>
<dbReference type="Pfam" id="PF09587">
    <property type="entry name" value="PGA_cap"/>
    <property type="match status" value="1"/>
</dbReference>
<gene>
    <name evidence="3" type="ORF">FPZ49_00245</name>
</gene>
<comment type="similarity">
    <text evidence="1">Belongs to the CapA family.</text>
</comment>
<protein>
    <submittedName>
        <fullName evidence="3">CapA family protein</fullName>
    </submittedName>
</protein>
<dbReference type="AlphaFoldDB" id="A0A559KI14"/>
<feature type="domain" description="Capsule synthesis protein CapA" evidence="2">
    <location>
        <begin position="5"/>
        <end position="251"/>
    </location>
</feature>
<evidence type="ECO:0000313" key="3">
    <source>
        <dbReference type="EMBL" id="TVY11761.1"/>
    </source>
</evidence>
<evidence type="ECO:0000313" key="4">
    <source>
        <dbReference type="Proteomes" id="UP000317036"/>
    </source>
</evidence>
<keyword evidence="4" id="KW-1185">Reference proteome</keyword>
<dbReference type="OrthoDB" id="9810906at2"/>
<dbReference type="CDD" id="cd07381">
    <property type="entry name" value="MPP_CapA"/>
    <property type="match status" value="1"/>
</dbReference>
<evidence type="ECO:0000259" key="2">
    <source>
        <dbReference type="SMART" id="SM00854"/>
    </source>
</evidence>
<organism evidence="3 4">
    <name type="scientific">Paenibacillus cremeus</name>
    <dbReference type="NCBI Taxonomy" id="2163881"/>
    <lineage>
        <taxon>Bacteria</taxon>
        <taxon>Bacillati</taxon>
        <taxon>Bacillota</taxon>
        <taxon>Bacilli</taxon>
        <taxon>Bacillales</taxon>
        <taxon>Paenibacillaceae</taxon>
        <taxon>Paenibacillus</taxon>
    </lineage>
</organism>
<dbReference type="SMART" id="SM00854">
    <property type="entry name" value="PGA_cap"/>
    <property type="match status" value="1"/>
</dbReference>